<keyword evidence="7 11" id="KW-0067">ATP-binding</keyword>
<reference evidence="13 14" key="1">
    <citation type="submission" date="2020-02" db="EMBL/GenBank/DDBJ databases">
        <title>Out from the shadows clarifying the taxonomy of the family Cryomorphaceae and related taxa by utilizing the GTDB taxonomic framework.</title>
        <authorList>
            <person name="Bowman J.P."/>
        </authorList>
    </citation>
    <scope>NUCLEOTIDE SEQUENCE [LARGE SCALE GENOMIC DNA]</scope>
    <source>
        <strain evidence="13 14">QSSC 1-22</strain>
    </source>
</reference>
<accession>A0A7K3WPI2</accession>
<evidence type="ECO:0000256" key="3">
    <source>
        <dbReference type="ARBA" id="ARBA00022598"/>
    </source>
</evidence>
<evidence type="ECO:0000256" key="7">
    <source>
        <dbReference type="ARBA" id="ARBA00022840"/>
    </source>
</evidence>
<keyword evidence="10 11" id="KW-0030">Aminoacyl-tRNA synthetase</keyword>
<dbReference type="SMART" id="SM00863">
    <property type="entry name" value="tRNA_SAD"/>
    <property type="match status" value="1"/>
</dbReference>
<dbReference type="Gene3D" id="3.30.980.10">
    <property type="entry name" value="Threonyl-trna Synthetase, Chain A, domain 2"/>
    <property type="match status" value="1"/>
</dbReference>
<keyword evidence="4 11" id="KW-0479">Metal-binding</keyword>
<evidence type="ECO:0000259" key="12">
    <source>
        <dbReference type="PROSITE" id="PS50860"/>
    </source>
</evidence>
<dbReference type="SUPFAM" id="SSF55681">
    <property type="entry name" value="Class II aaRS and biotin synthetases"/>
    <property type="match status" value="1"/>
</dbReference>
<evidence type="ECO:0000313" key="13">
    <source>
        <dbReference type="EMBL" id="NEN22941.1"/>
    </source>
</evidence>
<evidence type="ECO:0000256" key="11">
    <source>
        <dbReference type="HAMAP-Rule" id="MF_00036"/>
    </source>
</evidence>
<dbReference type="SUPFAM" id="SSF55186">
    <property type="entry name" value="ThrRS/AlaRS common domain"/>
    <property type="match status" value="1"/>
</dbReference>
<dbReference type="HAMAP" id="MF_00036_B">
    <property type="entry name" value="Ala_tRNA_synth_B"/>
    <property type="match status" value="1"/>
</dbReference>
<dbReference type="GO" id="GO:0002161">
    <property type="term" value="F:aminoacyl-tRNA deacylase activity"/>
    <property type="evidence" value="ECO:0007669"/>
    <property type="project" value="TreeGrafter"/>
</dbReference>
<dbReference type="Gene3D" id="3.10.310.40">
    <property type="match status" value="1"/>
</dbReference>
<comment type="cofactor">
    <cofactor evidence="11">
        <name>Zn(2+)</name>
        <dbReference type="ChEBI" id="CHEBI:29105"/>
    </cofactor>
    <text evidence="11">Binds 1 zinc ion per subunit.</text>
</comment>
<comment type="catalytic activity">
    <reaction evidence="11">
        <text>tRNA(Ala) + L-alanine + ATP = L-alanyl-tRNA(Ala) + AMP + diphosphate</text>
        <dbReference type="Rhea" id="RHEA:12540"/>
        <dbReference type="Rhea" id="RHEA-COMP:9657"/>
        <dbReference type="Rhea" id="RHEA-COMP:9923"/>
        <dbReference type="ChEBI" id="CHEBI:30616"/>
        <dbReference type="ChEBI" id="CHEBI:33019"/>
        <dbReference type="ChEBI" id="CHEBI:57972"/>
        <dbReference type="ChEBI" id="CHEBI:78442"/>
        <dbReference type="ChEBI" id="CHEBI:78497"/>
        <dbReference type="ChEBI" id="CHEBI:456215"/>
        <dbReference type="EC" id="6.1.1.7"/>
    </reaction>
</comment>
<dbReference type="GO" id="GO:0005737">
    <property type="term" value="C:cytoplasm"/>
    <property type="evidence" value="ECO:0007669"/>
    <property type="project" value="UniProtKB-SubCell"/>
</dbReference>
<dbReference type="InterPro" id="IPR002318">
    <property type="entry name" value="Ala-tRNA-lgiase_IIc"/>
</dbReference>
<proteinExistence type="inferred from homology"/>
<dbReference type="EMBL" id="JAAGVY010000006">
    <property type="protein sequence ID" value="NEN22941.1"/>
    <property type="molecule type" value="Genomic_DNA"/>
</dbReference>
<dbReference type="Gene3D" id="3.30.930.10">
    <property type="entry name" value="Bira Bifunctional Protein, Domain 2"/>
    <property type="match status" value="1"/>
</dbReference>
<feature type="binding site" evidence="11">
    <location>
        <position position="566"/>
    </location>
    <ligand>
        <name>Zn(2+)</name>
        <dbReference type="ChEBI" id="CHEBI:29105"/>
    </ligand>
</feature>
<comment type="subcellular location">
    <subcellularLocation>
        <location evidence="11">Cytoplasm</location>
    </subcellularLocation>
</comment>
<dbReference type="InterPro" id="IPR023033">
    <property type="entry name" value="Ala_tRNA_ligase_euk/bac"/>
</dbReference>
<gene>
    <name evidence="11 13" type="primary">alaS</name>
    <name evidence="13" type="ORF">G3O08_05440</name>
</gene>
<keyword evidence="8 11" id="KW-0694">RNA-binding</keyword>
<dbReference type="Gene3D" id="3.30.54.20">
    <property type="match status" value="1"/>
</dbReference>
<dbReference type="InterPro" id="IPR050058">
    <property type="entry name" value="Ala-tRNA_ligase"/>
</dbReference>
<dbReference type="InterPro" id="IPR018162">
    <property type="entry name" value="Ala-tRNA-ligase_IIc_anticod-bd"/>
</dbReference>
<dbReference type="CDD" id="cd00673">
    <property type="entry name" value="AlaRS_core"/>
    <property type="match status" value="1"/>
</dbReference>
<sequence>MKTAEIRQKFLEFFESKKHTAVDSAPIVVKNDPTLMFTNAGMNQFKDIFLGNEPAANERVVDTQKCLRVSGKHNDLEEVGVDTYHHTMFEMLGNWSFGDYYKKEAIEWAWELLTEVYKIDKSRIYVTVFEGDKDDHLEFDQEAFDVWKNLIAEERIISANKKDNFWEMGDVGPCGPCSEIHVDMRSDSARASSNGRDLVNHDHPEVIEIWNLVFMELQRKSDGKLIPLKSKHIDTGMGLERLAMVLQGKQSTYDTDIFVKLIDRIEKETGKKYGFKSSKSDIAIRVMADHVRAVAFAIADGQMPSNTGAGYVIRRILRRAIRYAYSFLDVREPILYKLAEELIALMGGFFEELNKNSNLIIQVVKEEEESFLKTLARGIDLIEKISFETKGDSISGQVVFELYDTYGFPADLTGLILSEKGKSFDEKEFEAELEKQKNRSRKAANQETGDWIIVNDDQGVTSFVGYDSLQTDLKIMRYRKVNQKGKDLYQMVFDRTPFYPEGGGQVGDQGFIQADGAKIPIIGTFRENNLIIHLTNKSPEGVNESVTGFVASDSRKLTAKNHTATHLLHYALRKVLGTHVEQKGSLVEKDYLRFDFSHFSKMADEEIRKVEIIVNKLIREDIALDERRNTPMQEAKDLGAMALFGEKYGDEVRVIKFGDSVELCGGTHVQRTGEIGFFKITSEGSVAAGIRRIEAITADAAQTYLFDQIDVLSEIKGLLKSPGNPSKSIKDILESQQKLTKEIEQLHREKAGSLKDGLVKSIQKINGINFIAAEVDLDAALIKDLAFQLRKERAPLFLVLATAEKEKATISVALSDELVNQFNAGNIVRELSTFIQGGGGGQAFFATAGGKNPAGVDQALNRAKEILSES</sequence>
<dbReference type="Pfam" id="PF02272">
    <property type="entry name" value="DHHA1"/>
    <property type="match status" value="1"/>
</dbReference>
<dbReference type="GO" id="GO:0000049">
    <property type="term" value="F:tRNA binding"/>
    <property type="evidence" value="ECO:0007669"/>
    <property type="project" value="UniProtKB-KW"/>
</dbReference>
<dbReference type="GO" id="GO:0006419">
    <property type="term" value="P:alanyl-tRNA aminoacylation"/>
    <property type="evidence" value="ECO:0007669"/>
    <property type="project" value="UniProtKB-UniRule"/>
</dbReference>
<dbReference type="RefSeq" id="WP_163283665.1">
    <property type="nucleotide sequence ID" value="NZ_JAAGVY010000006.1"/>
</dbReference>
<protein>
    <recommendedName>
        <fullName evidence="11">Alanine--tRNA ligase</fullName>
        <ecNumber evidence="11">6.1.1.7</ecNumber>
    </recommendedName>
    <alternativeName>
        <fullName evidence="11">Alanyl-tRNA synthetase</fullName>
        <shortName evidence="11">AlaRS</shortName>
    </alternativeName>
</protein>
<dbReference type="Gene3D" id="2.40.30.130">
    <property type="match status" value="1"/>
</dbReference>
<keyword evidence="2 11" id="KW-0820">tRNA-binding</keyword>
<dbReference type="EC" id="6.1.1.7" evidence="11"/>
<evidence type="ECO:0000256" key="1">
    <source>
        <dbReference type="ARBA" id="ARBA00008226"/>
    </source>
</evidence>
<feature type="binding site" evidence="11">
    <location>
        <position position="562"/>
    </location>
    <ligand>
        <name>Zn(2+)</name>
        <dbReference type="ChEBI" id="CHEBI:29105"/>
    </ligand>
</feature>
<dbReference type="PANTHER" id="PTHR11777">
    <property type="entry name" value="ALANYL-TRNA SYNTHETASE"/>
    <property type="match status" value="1"/>
</dbReference>
<dbReference type="InterPro" id="IPR045864">
    <property type="entry name" value="aa-tRNA-synth_II/BPL/LPL"/>
</dbReference>
<evidence type="ECO:0000256" key="4">
    <source>
        <dbReference type="ARBA" id="ARBA00022723"/>
    </source>
</evidence>
<dbReference type="SUPFAM" id="SSF50447">
    <property type="entry name" value="Translation proteins"/>
    <property type="match status" value="1"/>
</dbReference>
<comment type="similarity">
    <text evidence="1 11">Belongs to the class-II aminoacyl-tRNA synthetase family.</text>
</comment>
<dbReference type="Pfam" id="PF01411">
    <property type="entry name" value="tRNA-synt_2c"/>
    <property type="match status" value="1"/>
</dbReference>
<dbReference type="InterPro" id="IPR018165">
    <property type="entry name" value="Ala-tRNA-synth_IIc_core"/>
</dbReference>
<keyword evidence="11" id="KW-0963">Cytoplasm</keyword>
<dbReference type="InterPro" id="IPR018164">
    <property type="entry name" value="Ala-tRNA-synth_IIc_N"/>
</dbReference>
<dbReference type="InterPro" id="IPR003156">
    <property type="entry name" value="DHHA1_dom"/>
</dbReference>
<evidence type="ECO:0000256" key="6">
    <source>
        <dbReference type="ARBA" id="ARBA00022833"/>
    </source>
</evidence>
<evidence type="ECO:0000256" key="10">
    <source>
        <dbReference type="ARBA" id="ARBA00023146"/>
    </source>
</evidence>
<comment type="domain">
    <text evidence="11">Consists of three domains; the N-terminal catalytic domain, the editing domain and the C-terminal C-Ala domain. The editing domain removes incorrectly charged amino acids, while the C-Ala domain, along with tRNA(Ala), serves as a bridge to cooperatively bring together the editing and aminoacylation centers thus stimulating deacylation of misacylated tRNAs.</text>
</comment>
<evidence type="ECO:0000256" key="9">
    <source>
        <dbReference type="ARBA" id="ARBA00022917"/>
    </source>
</evidence>
<dbReference type="PROSITE" id="PS50860">
    <property type="entry name" value="AA_TRNA_LIGASE_II_ALA"/>
    <property type="match status" value="1"/>
</dbReference>
<dbReference type="SUPFAM" id="SSF101353">
    <property type="entry name" value="Putative anticodon-binding domain of alanyl-tRNA synthetase (AlaRS)"/>
    <property type="match status" value="1"/>
</dbReference>
<evidence type="ECO:0000256" key="5">
    <source>
        <dbReference type="ARBA" id="ARBA00022741"/>
    </source>
</evidence>
<dbReference type="GO" id="GO:0005524">
    <property type="term" value="F:ATP binding"/>
    <property type="evidence" value="ECO:0007669"/>
    <property type="project" value="UniProtKB-UniRule"/>
</dbReference>
<keyword evidence="5 11" id="KW-0547">Nucleotide-binding</keyword>
<feature type="domain" description="Alanyl-transfer RNA synthetases family profile" evidence="12">
    <location>
        <begin position="1"/>
        <end position="707"/>
    </location>
</feature>
<feature type="binding site" evidence="11">
    <location>
        <position position="668"/>
    </location>
    <ligand>
        <name>Zn(2+)</name>
        <dbReference type="ChEBI" id="CHEBI:29105"/>
    </ligand>
</feature>
<name>A0A7K3WPI2_9FLAO</name>
<dbReference type="NCBIfam" id="TIGR00344">
    <property type="entry name" value="alaS"/>
    <property type="match status" value="1"/>
</dbReference>
<dbReference type="GO" id="GO:0004813">
    <property type="term" value="F:alanine-tRNA ligase activity"/>
    <property type="evidence" value="ECO:0007669"/>
    <property type="project" value="UniProtKB-UniRule"/>
</dbReference>
<dbReference type="PANTHER" id="PTHR11777:SF9">
    <property type="entry name" value="ALANINE--TRNA LIGASE, CYTOPLASMIC"/>
    <property type="match status" value="1"/>
</dbReference>
<dbReference type="InterPro" id="IPR012947">
    <property type="entry name" value="tRNA_SAD"/>
</dbReference>
<dbReference type="PRINTS" id="PR00980">
    <property type="entry name" value="TRNASYNTHALA"/>
</dbReference>
<feature type="binding site" evidence="11">
    <location>
        <position position="664"/>
    </location>
    <ligand>
        <name>Zn(2+)</name>
        <dbReference type="ChEBI" id="CHEBI:29105"/>
    </ligand>
</feature>
<dbReference type="FunFam" id="3.30.980.10:FF:000004">
    <property type="entry name" value="Alanine--tRNA ligase, cytoplasmic"/>
    <property type="match status" value="1"/>
</dbReference>
<organism evidence="13 14">
    <name type="scientific">Cryomorpha ignava</name>
    <dbReference type="NCBI Taxonomy" id="101383"/>
    <lineage>
        <taxon>Bacteria</taxon>
        <taxon>Pseudomonadati</taxon>
        <taxon>Bacteroidota</taxon>
        <taxon>Flavobacteriia</taxon>
        <taxon>Flavobacteriales</taxon>
        <taxon>Cryomorphaceae</taxon>
        <taxon>Cryomorpha</taxon>
    </lineage>
</organism>
<dbReference type="FunFam" id="3.10.310.40:FF:000001">
    <property type="entry name" value="Alanine--tRNA ligase"/>
    <property type="match status" value="1"/>
</dbReference>
<evidence type="ECO:0000256" key="8">
    <source>
        <dbReference type="ARBA" id="ARBA00022884"/>
    </source>
</evidence>
<keyword evidence="6 11" id="KW-0862">Zinc</keyword>
<dbReference type="AlphaFoldDB" id="A0A7K3WPI2"/>
<dbReference type="FunFam" id="3.30.930.10:FF:000011">
    <property type="entry name" value="Alanine--tRNA ligase, cytoplasmic"/>
    <property type="match status" value="1"/>
</dbReference>
<dbReference type="InterPro" id="IPR009000">
    <property type="entry name" value="Transl_B-barrel_sf"/>
</dbReference>
<evidence type="ECO:0000313" key="14">
    <source>
        <dbReference type="Proteomes" id="UP000486602"/>
    </source>
</evidence>
<dbReference type="Proteomes" id="UP000486602">
    <property type="component" value="Unassembled WGS sequence"/>
</dbReference>
<dbReference type="Pfam" id="PF07973">
    <property type="entry name" value="tRNA_SAD"/>
    <property type="match status" value="1"/>
</dbReference>
<evidence type="ECO:0000256" key="2">
    <source>
        <dbReference type="ARBA" id="ARBA00022555"/>
    </source>
</evidence>
<dbReference type="FunFam" id="3.30.54.20:FF:000001">
    <property type="entry name" value="Alanine--tRNA ligase"/>
    <property type="match status" value="1"/>
</dbReference>
<dbReference type="GO" id="GO:0008270">
    <property type="term" value="F:zinc ion binding"/>
    <property type="evidence" value="ECO:0007669"/>
    <property type="project" value="UniProtKB-UniRule"/>
</dbReference>
<dbReference type="InterPro" id="IPR018163">
    <property type="entry name" value="Thr/Ala-tRNA-synth_IIc_edit"/>
</dbReference>
<keyword evidence="9 11" id="KW-0648">Protein biosynthesis</keyword>
<comment type="caution">
    <text evidence="13">The sequence shown here is derived from an EMBL/GenBank/DDBJ whole genome shotgun (WGS) entry which is preliminary data.</text>
</comment>
<comment type="function">
    <text evidence="11">Catalyzes the attachment of alanine to tRNA(Ala) in a two-step reaction: alanine is first activated by ATP to form Ala-AMP and then transferred to the acceptor end of tRNA(Ala). Also edits incorrectly charged Ser-tRNA(Ala) and Gly-tRNA(Ala) via its editing domain.</text>
</comment>
<keyword evidence="14" id="KW-1185">Reference proteome</keyword>
<keyword evidence="3 11" id="KW-0436">Ligase</keyword>